<keyword evidence="2" id="KW-1185">Reference proteome</keyword>
<organism evidence="1 2">
    <name type="scientific">Flavobacterium agri</name>
    <dbReference type="NCBI Taxonomy" id="2743471"/>
    <lineage>
        <taxon>Bacteria</taxon>
        <taxon>Pseudomonadati</taxon>
        <taxon>Bacteroidota</taxon>
        <taxon>Flavobacteriia</taxon>
        <taxon>Flavobacteriales</taxon>
        <taxon>Flavobacteriaceae</taxon>
        <taxon>Flavobacterium</taxon>
    </lineage>
</organism>
<dbReference type="AlphaFoldDB" id="A0A7Y8Y584"/>
<evidence type="ECO:0000313" key="1">
    <source>
        <dbReference type="EMBL" id="NYA72746.1"/>
    </source>
</evidence>
<dbReference type="EMBL" id="JACBJI010000016">
    <property type="protein sequence ID" value="NYA72746.1"/>
    <property type="molecule type" value="Genomic_DNA"/>
</dbReference>
<comment type="caution">
    <text evidence="1">The sequence shown here is derived from an EMBL/GenBank/DDBJ whole genome shotgun (WGS) entry which is preliminary data.</text>
</comment>
<accession>A0A7Y8Y584</accession>
<reference evidence="1 2" key="1">
    <citation type="submission" date="2020-07" db="EMBL/GenBank/DDBJ databases">
        <authorList>
            <person name="Sun Q."/>
        </authorList>
    </citation>
    <scope>NUCLEOTIDE SEQUENCE [LARGE SCALE GENOMIC DNA]</scope>
    <source>
        <strain evidence="1 2">MAH-1</strain>
    </source>
</reference>
<sequence>MYSKKFEDLVNVAFSKSDNLSIDEKQFGNPYYIGFGNPNSKVLILGKEKGFDVQNTLTNKQFEYESLKNPNEWKYYIENKIPRNTSKYHESEHYINAFVPYLHKNKSGHTWTKYEVVLKYLFPEITGFENDFFNHAFISEVNYQPSKLSKIKRFQNPERLNLLEHDYFKSFPITILGCGNYLSHEQIQQIFDVAYFENLSKPRQKLVIFKNSDRILVQTRQLSFDINGDYLKRIADQVSSYI</sequence>
<dbReference type="Proteomes" id="UP000535020">
    <property type="component" value="Unassembled WGS sequence"/>
</dbReference>
<proteinExistence type="predicted"/>
<protein>
    <submittedName>
        <fullName evidence="1">Uncharacterized protein</fullName>
    </submittedName>
</protein>
<name>A0A7Y8Y584_9FLAO</name>
<dbReference type="RefSeq" id="WP_176007556.1">
    <property type="nucleotide sequence ID" value="NZ_JABWMI010000033.1"/>
</dbReference>
<gene>
    <name evidence="1" type="ORF">HZF10_17595</name>
</gene>
<evidence type="ECO:0000313" key="2">
    <source>
        <dbReference type="Proteomes" id="UP000535020"/>
    </source>
</evidence>